<dbReference type="InterPro" id="IPR010215">
    <property type="entry name" value="Transcription_antiterm_RfaH"/>
</dbReference>
<evidence type="ECO:0000313" key="7">
    <source>
        <dbReference type="Proteomes" id="UP001610706"/>
    </source>
</evidence>
<dbReference type="CDD" id="cd09892">
    <property type="entry name" value="NGN_SP_RfaH"/>
    <property type="match status" value="1"/>
</dbReference>
<evidence type="ECO:0000256" key="1">
    <source>
        <dbReference type="ARBA" id="ARBA00022814"/>
    </source>
</evidence>
<evidence type="ECO:0000256" key="3">
    <source>
        <dbReference type="ARBA" id="ARBA00023163"/>
    </source>
</evidence>
<dbReference type="CDD" id="cd06091">
    <property type="entry name" value="KOW_NusG"/>
    <property type="match status" value="1"/>
</dbReference>
<dbReference type="RefSeq" id="WP_019934426.1">
    <property type="nucleotide sequence ID" value="NZ_CP166302.1"/>
</dbReference>
<organism evidence="6 7">
    <name type="scientific">Oceanimonas smirnovii</name>
    <dbReference type="NCBI Taxonomy" id="264574"/>
    <lineage>
        <taxon>Bacteria</taxon>
        <taxon>Pseudomonadati</taxon>
        <taxon>Pseudomonadota</taxon>
        <taxon>Gammaproteobacteria</taxon>
        <taxon>Aeromonadales</taxon>
        <taxon>Aeromonadaceae</taxon>
        <taxon>Oceanimonas</taxon>
    </lineage>
</organism>
<comment type="subunit">
    <text evidence="4">Interacts with both the nontemplate DNA and the RNA polymerase (RNAP).</text>
</comment>
<reference evidence="6 7" key="1">
    <citation type="submission" date="2024-08" db="EMBL/GenBank/DDBJ databases">
        <title>Oceanimonas smirnovii Genome sequencing and assembly.</title>
        <authorList>
            <person name="Tang B."/>
        </authorList>
    </citation>
    <scope>NUCLEOTIDE SEQUENCE [LARGE SCALE GENOMIC DNA]</scope>
    <source>
        <strain evidence="6 7">OS2020-119</strain>
    </source>
</reference>
<dbReference type="InterPro" id="IPR006645">
    <property type="entry name" value="NGN-like_dom"/>
</dbReference>
<evidence type="ECO:0000256" key="2">
    <source>
        <dbReference type="ARBA" id="ARBA00023015"/>
    </source>
</evidence>
<dbReference type="PANTHER" id="PTHR30265">
    <property type="entry name" value="RHO-INTERACTING TRANSCRIPTION TERMINATION FACTOR NUSG"/>
    <property type="match status" value="1"/>
</dbReference>
<dbReference type="Gene3D" id="3.30.70.940">
    <property type="entry name" value="NusG, N-terminal domain"/>
    <property type="match status" value="1"/>
</dbReference>
<sequence>MLNWYLAHCRPREEERALLHLENQNVECFCPFVEAKRIIRGKRIVRNEALFSGYVFLRANLKKISATSLRSTRGVRNLVRFGDTPCVVPDELIFELMCRTGDPRLQNKLSDLPQCGDRVTIHSGPFAGMEAIYQEADGDHRALLLISLLQSETRGSFANTEFTPQPK</sequence>
<keyword evidence="4" id="KW-0238">DNA-binding</keyword>
<comment type="caution">
    <text evidence="6">The sequence shown here is derived from an EMBL/GenBank/DDBJ whole genome shotgun (WGS) entry which is preliminary data.</text>
</comment>
<keyword evidence="1 4" id="KW-0889">Transcription antitermination</keyword>
<accession>A0ABW7P471</accession>
<dbReference type="HAMAP" id="MF_00951">
    <property type="entry name" value="RfaH"/>
    <property type="match status" value="1"/>
</dbReference>
<proteinExistence type="inferred from homology"/>
<dbReference type="InterPro" id="IPR043425">
    <property type="entry name" value="NusG-like"/>
</dbReference>
<evidence type="ECO:0000313" key="6">
    <source>
        <dbReference type="EMBL" id="MFH7566292.1"/>
    </source>
</evidence>
<dbReference type="InterPro" id="IPR036735">
    <property type="entry name" value="NGN_dom_sf"/>
</dbReference>
<keyword evidence="7" id="KW-1185">Reference proteome</keyword>
<dbReference type="NCBIfam" id="NF006534">
    <property type="entry name" value="PRK09014.1"/>
    <property type="match status" value="1"/>
</dbReference>
<protein>
    <recommendedName>
        <fullName evidence="4">Transcription antitermination protein RfaH</fullName>
    </recommendedName>
</protein>
<name>A0ABW7P471_9GAMM</name>
<gene>
    <name evidence="4 6" type="primary">rfaH</name>
    <name evidence="6" type="ORF">AB9R89_13260</name>
</gene>
<keyword evidence="2 4" id="KW-0805">Transcription regulation</keyword>
<dbReference type="Proteomes" id="UP001610706">
    <property type="component" value="Unassembled WGS sequence"/>
</dbReference>
<keyword evidence="3 4" id="KW-0804">Transcription</keyword>
<feature type="domain" description="NusG-like N-terminal" evidence="5">
    <location>
        <begin position="1"/>
        <end position="100"/>
    </location>
</feature>
<evidence type="ECO:0000256" key="4">
    <source>
        <dbReference type="HAMAP-Rule" id="MF_00951"/>
    </source>
</evidence>
<dbReference type="SMART" id="SM00738">
    <property type="entry name" value="NGN"/>
    <property type="match status" value="1"/>
</dbReference>
<comment type="function">
    <text evidence="4">Enhances distal genes transcription elongation in a specialized subset of operons that encode extracytoplasmic components.</text>
</comment>
<comment type="similarity">
    <text evidence="4">Belongs to the RfaH family.</text>
</comment>
<dbReference type="PANTHER" id="PTHR30265:SF7">
    <property type="entry name" value="TRANSCRIPTION ANTITERMINATION PROTEIN RFAH"/>
    <property type="match status" value="1"/>
</dbReference>
<dbReference type="EMBL" id="JBGFTR010000024">
    <property type="protein sequence ID" value="MFH7566292.1"/>
    <property type="molecule type" value="Genomic_DNA"/>
</dbReference>
<dbReference type="SUPFAM" id="SSF82679">
    <property type="entry name" value="N-utilization substance G protein NusG, N-terminal domain"/>
    <property type="match status" value="1"/>
</dbReference>
<dbReference type="Pfam" id="PF02357">
    <property type="entry name" value="NusG"/>
    <property type="match status" value="1"/>
</dbReference>
<evidence type="ECO:0000259" key="5">
    <source>
        <dbReference type="SMART" id="SM00738"/>
    </source>
</evidence>
<dbReference type="NCBIfam" id="TIGR01955">
    <property type="entry name" value="RfaH"/>
    <property type="match status" value="1"/>
</dbReference>